<dbReference type="SUPFAM" id="SSF90229">
    <property type="entry name" value="CCCH zinc finger"/>
    <property type="match status" value="1"/>
</dbReference>
<comment type="caution">
    <text evidence="8">The sequence shown here is derived from an EMBL/GenBank/DDBJ whole genome shotgun (WGS) entry which is preliminary data.</text>
</comment>
<feature type="zinc finger region" description="C3H1-type" evidence="5">
    <location>
        <begin position="193"/>
        <end position="220"/>
    </location>
</feature>
<gene>
    <name evidence="8" type="ORF">DFH08DRAFT_631066</name>
</gene>
<dbReference type="PANTHER" id="PTHR46423">
    <property type="entry name" value="RNA POLYMERASE II-ASSOCIATED PROTEIN 3"/>
    <property type="match status" value="1"/>
</dbReference>
<evidence type="ECO:0000259" key="7">
    <source>
        <dbReference type="PROSITE" id="PS50103"/>
    </source>
</evidence>
<dbReference type="Gene3D" id="1.25.40.10">
    <property type="entry name" value="Tetratricopeptide repeat domain"/>
    <property type="match status" value="1"/>
</dbReference>
<evidence type="ECO:0000256" key="3">
    <source>
        <dbReference type="ARBA" id="ARBA00022803"/>
    </source>
</evidence>
<feature type="region of interest" description="Disordered" evidence="6">
    <location>
        <begin position="140"/>
        <end position="163"/>
    </location>
</feature>
<keyword evidence="1 5" id="KW-0479">Metal-binding</keyword>
<dbReference type="InterPro" id="IPR051966">
    <property type="entry name" value="RPAP3"/>
</dbReference>
<evidence type="ECO:0000256" key="6">
    <source>
        <dbReference type="SAM" id="MobiDB-lite"/>
    </source>
</evidence>
<evidence type="ECO:0000256" key="1">
    <source>
        <dbReference type="ARBA" id="ARBA00022723"/>
    </source>
</evidence>
<keyword evidence="2 5" id="KW-0863">Zinc-finger</keyword>
<keyword evidence="4 5" id="KW-0862">Zinc</keyword>
<evidence type="ECO:0000256" key="4">
    <source>
        <dbReference type="ARBA" id="ARBA00022833"/>
    </source>
</evidence>
<feature type="non-terminal residue" evidence="8">
    <location>
        <position position="222"/>
    </location>
</feature>
<dbReference type="SUPFAM" id="SSF48452">
    <property type="entry name" value="TPR-like"/>
    <property type="match status" value="1"/>
</dbReference>
<dbReference type="GO" id="GO:0008270">
    <property type="term" value="F:zinc ion binding"/>
    <property type="evidence" value="ECO:0007669"/>
    <property type="project" value="UniProtKB-KW"/>
</dbReference>
<feature type="non-terminal residue" evidence="8">
    <location>
        <position position="1"/>
    </location>
</feature>
<keyword evidence="9" id="KW-1185">Reference proteome</keyword>
<proteinExistence type="predicted"/>
<dbReference type="PANTHER" id="PTHR46423:SF1">
    <property type="entry name" value="RNA POLYMERASE II-ASSOCIATED PROTEIN 3"/>
    <property type="match status" value="1"/>
</dbReference>
<dbReference type="GO" id="GO:0101031">
    <property type="term" value="C:protein folding chaperone complex"/>
    <property type="evidence" value="ECO:0007669"/>
    <property type="project" value="TreeGrafter"/>
</dbReference>
<evidence type="ECO:0000256" key="2">
    <source>
        <dbReference type="ARBA" id="ARBA00022771"/>
    </source>
</evidence>
<dbReference type="InterPro" id="IPR000571">
    <property type="entry name" value="Znf_CCCH"/>
</dbReference>
<dbReference type="InterPro" id="IPR036855">
    <property type="entry name" value="Znf_CCCH_sf"/>
</dbReference>
<protein>
    <recommendedName>
        <fullName evidence="7">C3H1-type domain-containing protein</fullName>
    </recommendedName>
</protein>
<dbReference type="InterPro" id="IPR019734">
    <property type="entry name" value="TPR_rpt"/>
</dbReference>
<evidence type="ECO:0000256" key="5">
    <source>
        <dbReference type="PROSITE-ProRule" id="PRU00723"/>
    </source>
</evidence>
<evidence type="ECO:0000313" key="8">
    <source>
        <dbReference type="EMBL" id="KAJ7348890.1"/>
    </source>
</evidence>
<reference evidence="8" key="1">
    <citation type="submission" date="2023-03" db="EMBL/GenBank/DDBJ databases">
        <title>Massive genome expansion in bonnet fungi (Mycena s.s.) driven by repeated elements and novel gene families across ecological guilds.</title>
        <authorList>
            <consortium name="Lawrence Berkeley National Laboratory"/>
            <person name="Harder C.B."/>
            <person name="Miyauchi S."/>
            <person name="Viragh M."/>
            <person name="Kuo A."/>
            <person name="Thoen E."/>
            <person name="Andreopoulos B."/>
            <person name="Lu D."/>
            <person name="Skrede I."/>
            <person name="Drula E."/>
            <person name="Henrissat B."/>
            <person name="Morin E."/>
            <person name="Kohler A."/>
            <person name="Barry K."/>
            <person name="LaButti K."/>
            <person name="Morin E."/>
            <person name="Salamov A."/>
            <person name="Lipzen A."/>
            <person name="Mereny Z."/>
            <person name="Hegedus B."/>
            <person name="Baldrian P."/>
            <person name="Stursova M."/>
            <person name="Weitz H."/>
            <person name="Taylor A."/>
            <person name="Grigoriev I.V."/>
            <person name="Nagy L.G."/>
            <person name="Martin F."/>
            <person name="Kauserud H."/>
        </authorList>
    </citation>
    <scope>NUCLEOTIDE SEQUENCE</scope>
    <source>
        <strain evidence="8">CBHHK002</strain>
    </source>
</reference>
<dbReference type="SMART" id="SM00028">
    <property type="entry name" value="TPR"/>
    <property type="match status" value="3"/>
</dbReference>
<dbReference type="Proteomes" id="UP001218218">
    <property type="component" value="Unassembled WGS sequence"/>
</dbReference>
<dbReference type="Gene3D" id="3.30.1370.210">
    <property type="match status" value="1"/>
</dbReference>
<feature type="zinc finger region" description="C3H1-type" evidence="5">
    <location>
        <begin position="162"/>
        <end position="186"/>
    </location>
</feature>
<dbReference type="InterPro" id="IPR011990">
    <property type="entry name" value="TPR-like_helical_dom_sf"/>
</dbReference>
<feature type="domain" description="C3H1-type" evidence="7">
    <location>
        <begin position="162"/>
        <end position="186"/>
    </location>
</feature>
<dbReference type="Pfam" id="PF00642">
    <property type="entry name" value="zf-CCCH"/>
    <property type="match status" value="1"/>
</dbReference>
<dbReference type="EMBL" id="JARIHO010000016">
    <property type="protein sequence ID" value="KAJ7348890.1"/>
    <property type="molecule type" value="Genomic_DNA"/>
</dbReference>
<feature type="region of interest" description="Disordered" evidence="6">
    <location>
        <begin position="116"/>
        <end position="135"/>
    </location>
</feature>
<sequence length="222" mass="25136">QGNDYFREGEYKEAAVMYNFAVELNGTQPAYMSNLAATYLKLEDYDLAERAAYVALLHDPRMTKARFRRGLARKATKQLRAAATDFVTILKEDPDCAEAKSELAALQERINNGEHDESNIWQEWDEPTPDARPRALLPLRPLSESESEPEDRPANHVGNGIPCKHHNRKPLGCAKRKSCVYSHAPDARSFPDTEGRNVCLYFLMGSCKFGERCLYSHDKANL</sequence>
<dbReference type="AlphaFoldDB" id="A0AAD7A4K1"/>
<dbReference type="SMART" id="SM00356">
    <property type="entry name" value="ZnF_C3H1"/>
    <property type="match status" value="2"/>
</dbReference>
<organism evidence="8 9">
    <name type="scientific">Mycena albidolilacea</name>
    <dbReference type="NCBI Taxonomy" id="1033008"/>
    <lineage>
        <taxon>Eukaryota</taxon>
        <taxon>Fungi</taxon>
        <taxon>Dikarya</taxon>
        <taxon>Basidiomycota</taxon>
        <taxon>Agaricomycotina</taxon>
        <taxon>Agaricomycetes</taxon>
        <taxon>Agaricomycetidae</taxon>
        <taxon>Agaricales</taxon>
        <taxon>Marasmiineae</taxon>
        <taxon>Mycenaceae</taxon>
        <taxon>Mycena</taxon>
    </lineage>
</organism>
<dbReference type="PROSITE" id="PS50103">
    <property type="entry name" value="ZF_C3H1"/>
    <property type="match status" value="2"/>
</dbReference>
<keyword evidence="3" id="KW-0802">TPR repeat</keyword>
<accession>A0AAD7A4K1</accession>
<feature type="domain" description="C3H1-type" evidence="7">
    <location>
        <begin position="193"/>
        <end position="220"/>
    </location>
</feature>
<evidence type="ECO:0000313" key="9">
    <source>
        <dbReference type="Proteomes" id="UP001218218"/>
    </source>
</evidence>
<name>A0AAD7A4K1_9AGAR</name>